<evidence type="ECO:0000313" key="2">
    <source>
        <dbReference type="Proteomes" id="UP001055811"/>
    </source>
</evidence>
<proteinExistence type="predicted"/>
<dbReference type="EMBL" id="CM042009">
    <property type="protein sequence ID" value="KAI3787996.1"/>
    <property type="molecule type" value="Genomic_DNA"/>
</dbReference>
<comment type="caution">
    <text evidence="1">The sequence shown here is derived from an EMBL/GenBank/DDBJ whole genome shotgun (WGS) entry which is preliminary data.</text>
</comment>
<keyword evidence="2" id="KW-1185">Reference proteome</keyword>
<accession>A0ACB9GY52</accession>
<evidence type="ECO:0000313" key="1">
    <source>
        <dbReference type="EMBL" id="KAI3787996.1"/>
    </source>
</evidence>
<sequence>MEQHNKNIVCDLYNALAARDTNTVHRFLAPYIDWWFHGPPGYKNIMQLLTGSCVFGDTEVFKPLVVVGIGSIVVVEGYHIQEKQKTCWVHVWTVDDGKIITQVREYLNTSVNVFCFEKSNNVCLGSPRSPECKNVWQSELADDDLVPHLFLVV</sequence>
<reference evidence="1 2" key="2">
    <citation type="journal article" date="2022" name="Mol. Ecol. Resour.">
        <title>The genomes of chicory, endive, great burdock and yacon provide insights into Asteraceae paleo-polyploidization history and plant inulin production.</title>
        <authorList>
            <person name="Fan W."/>
            <person name="Wang S."/>
            <person name="Wang H."/>
            <person name="Wang A."/>
            <person name="Jiang F."/>
            <person name="Liu H."/>
            <person name="Zhao H."/>
            <person name="Xu D."/>
            <person name="Zhang Y."/>
        </authorList>
    </citation>
    <scope>NUCLEOTIDE SEQUENCE [LARGE SCALE GENOMIC DNA]</scope>
    <source>
        <strain evidence="2">cv. Punajuju</strain>
        <tissue evidence="1">Leaves</tissue>
    </source>
</reference>
<dbReference type="Proteomes" id="UP001055811">
    <property type="component" value="Linkage Group LG01"/>
</dbReference>
<protein>
    <submittedName>
        <fullName evidence="1">Uncharacterized protein</fullName>
    </submittedName>
</protein>
<organism evidence="1 2">
    <name type="scientific">Cichorium intybus</name>
    <name type="common">Chicory</name>
    <dbReference type="NCBI Taxonomy" id="13427"/>
    <lineage>
        <taxon>Eukaryota</taxon>
        <taxon>Viridiplantae</taxon>
        <taxon>Streptophyta</taxon>
        <taxon>Embryophyta</taxon>
        <taxon>Tracheophyta</taxon>
        <taxon>Spermatophyta</taxon>
        <taxon>Magnoliopsida</taxon>
        <taxon>eudicotyledons</taxon>
        <taxon>Gunneridae</taxon>
        <taxon>Pentapetalae</taxon>
        <taxon>asterids</taxon>
        <taxon>campanulids</taxon>
        <taxon>Asterales</taxon>
        <taxon>Asteraceae</taxon>
        <taxon>Cichorioideae</taxon>
        <taxon>Cichorieae</taxon>
        <taxon>Cichoriinae</taxon>
        <taxon>Cichorium</taxon>
    </lineage>
</organism>
<name>A0ACB9GY52_CICIN</name>
<gene>
    <name evidence="1" type="ORF">L2E82_00554</name>
</gene>
<reference evidence="2" key="1">
    <citation type="journal article" date="2022" name="Mol. Ecol. Resour.">
        <title>The genomes of chicory, endive, great burdock and yacon provide insights into Asteraceae palaeo-polyploidization history and plant inulin production.</title>
        <authorList>
            <person name="Fan W."/>
            <person name="Wang S."/>
            <person name="Wang H."/>
            <person name="Wang A."/>
            <person name="Jiang F."/>
            <person name="Liu H."/>
            <person name="Zhao H."/>
            <person name="Xu D."/>
            <person name="Zhang Y."/>
        </authorList>
    </citation>
    <scope>NUCLEOTIDE SEQUENCE [LARGE SCALE GENOMIC DNA]</scope>
    <source>
        <strain evidence="2">cv. Punajuju</strain>
    </source>
</reference>